<reference evidence="17 18" key="1">
    <citation type="journal article" date="2013" name="ISME J.">
        <title>A metabolic model for members of the genus Tetrasphaera involved in enhanced biological phosphorus removal.</title>
        <authorList>
            <person name="Kristiansen R."/>
            <person name="Nguyen H.T.T."/>
            <person name="Saunders A.M."/>
            <person name="Nielsen J.L."/>
            <person name="Wimmer R."/>
            <person name="Le V.Q."/>
            <person name="McIlroy S.J."/>
            <person name="Petrovski S."/>
            <person name="Seviour R.J."/>
            <person name="Calteau A."/>
            <person name="Nielsen K.L."/>
            <person name="Nielsen P.H."/>
        </authorList>
    </citation>
    <scope>NUCLEOTIDE SEQUENCE [LARGE SCALE GENOMIC DNA]</scope>
    <source>
        <strain evidence="17 18">T1-X7</strain>
    </source>
</reference>
<dbReference type="SUPFAM" id="SSF55060">
    <property type="entry name" value="GHMP Kinase, C-terminal domain"/>
    <property type="match status" value="1"/>
</dbReference>
<comment type="similarity">
    <text evidence="2 13">Belongs to the GHMP kinase family. Homoserine kinase subfamily.</text>
</comment>
<dbReference type="InterPro" id="IPR036554">
    <property type="entry name" value="GHMP_kinase_C_sf"/>
</dbReference>
<keyword evidence="6 13" id="KW-0808">Transferase</keyword>
<evidence type="ECO:0000256" key="8">
    <source>
        <dbReference type="ARBA" id="ARBA00022741"/>
    </source>
</evidence>
<proteinExistence type="inferred from homology"/>
<dbReference type="UniPathway" id="UPA00050">
    <property type="reaction ID" value="UER00064"/>
</dbReference>
<dbReference type="PANTHER" id="PTHR20861">
    <property type="entry name" value="HOMOSERINE/4-DIPHOSPHOCYTIDYL-2-C-METHYL-D-ERYTHRITOL KINASE"/>
    <property type="match status" value="1"/>
</dbReference>
<feature type="domain" description="GHMP kinase N-terminal" evidence="15">
    <location>
        <begin position="71"/>
        <end position="120"/>
    </location>
</feature>
<dbReference type="SUPFAM" id="SSF54211">
    <property type="entry name" value="Ribosomal protein S5 domain 2-like"/>
    <property type="match status" value="1"/>
</dbReference>
<dbReference type="Proteomes" id="UP000035721">
    <property type="component" value="Unassembled WGS sequence"/>
</dbReference>
<dbReference type="Pfam" id="PF00288">
    <property type="entry name" value="GHMP_kinases_N"/>
    <property type="match status" value="1"/>
</dbReference>
<evidence type="ECO:0000256" key="6">
    <source>
        <dbReference type="ARBA" id="ARBA00022679"/>
    </source>
</evidence>
<dbReference type="GO" id="GO:0005737">
    <property type="term" value="C:cytoplasm"/>
    <property type="evidence" value="ECO:0007669"/>
    <property type="project" value="UniProtKB-SubCell"/>
</dbReference>
<accession>A0A077LV37</accession>
<dbReference type="Gene3D" id="3.30.70.890">
    <property type="entry name" value="GHMP kinase, C-terminal domain"/>
    <property type="match status" value="1"/>
</dbReference>
<evidence type="ECO:0000256" key="1">
    <source>
        <dbReference type="ARBA" id="ARBA00005015"/>
    </source>
</evidence>
<feature type="binding site" evidence="13">
    <location>
        <begin position="97"/>
        <end position="107"/>
    </location>
    <ligand>
        <name>ATP</name>
        <dbReference type="ChEBI" id="CHEBI:30616"/>
    </ligand>
</feature>
<evidence type="ECO:0000256" key="9">
    <source>
        <dbReference type="ARBA" id="ARBA00022777"/>
    </source>
</evidence>
<comment type="catalytic activity">
    <reaction evidence="11 13">
        <text>L-homoserine + ATP = O-phospho-L-homoserine + ADP + H(+)</text>
        <dbReference type="Rhea" id="RHEA:13985"/>
        <dbReference type="ChEBI" id="CHEBI:15378"/>
        <dbReference type="ChEBI" id="CHEBI:30616"/>
        <dbReference type="ChEBI" id="CHEBI:57476"/>
        <dbReference type="ChEBI" id="CHEBI:57590"/>
        <dbReference type="ChEBI" id="CHEBI:456216"/>
        <dbReference type="EC" id="2.7.1.39"/>
    </reaction>
</comment>
<dbReference type="PROSITE" id="PS00627">
    <property type="entry name" value="GHMP_KINASES_ATP"/>
    <property type="match status" value="1"/>
</dbReference>
<dbReference type="PANTHER" id="PTHR20861:SF1">
    <property type="entry name" value="HOMOSERINE KINASE"/>
    <property type="match status" value="1"/>
</dbReference>
<dbReference type="EMBL" id="CAJB01000041">
    <property type="protein sequence ID" value="CCH76612.1"/>
    <property type="molecule type" value="Genomic_DNA"/>
</dbReference>
<dbReference type="EC" id="2.7.1.39" evidence="3 13"/>
<sequence>MPSPVPVGATVTVRVPASSANLGPGFDSVGLALGVWDECRVTVVEAPGVAITVSGEGEGSVPLDASHLVHRTMVTAWRELGVEPPVGLRLDCVNEVPHGRGMGSSATAIVTGVVAAQALHTQTSGPSGRAGTAGDAPTSGRAGTAGDAPTSGADLDLDWAGDLASRLEGHPDNASASVYGGLTLSWSDEPGVAGSTRTVRLRPDPRVEVVVFVPVEQLSTARARSVLPVQVRLGDAAANSARAALLVHAATSDPSLLLPATREWLHQDARRPSYAASMALVDRLRAAGHAAVISGAGPSVLVLGTRESASAAADLAPRGWRVLRPGIPLRGAHLVEASRPVGG</sequence>
<evidence type="ECO:0000259" key="16">
    <source>
        <dbReference type="Pfam" id="PF08544"/>
    </source>
</evidence>
<evidence type="ECO:0000256" key="2">
    <source>
        <dbReference type="ARBA" id="ARBA00007370"/>
    </source>
</evidence>
<dbReference type="GO" id="GO:0004413">
    <property type="term" value="F:homoserine kinase activity"/>
    <property type="evidence" value="ECO:0007669"/>
    <property type="project" value="UniProtKB-UniRule"/>
</dbReference>
<comment type="subcellular location">
    <subcellularLocation>
        <location evidence="13">Cytoplasm</location>
    </subcellularLocation>
</comment>
<dbReference type="Pfam" id="PF08544">
    <property type="entry name" value="GHMP_kinases_C"/>
    <property type="match status" value="1"/>
</dbReference>
<comment type="function">
    <text evidence="12 13">Catalyzes the ATP-dependent phosphorylation of L-homoserine to L-homoserine phosphate.</text>
</comment>
<dbReference type="InterPro" id="IPR013750">
    <property type="entry name" value="GHMP_kinase_C_dom"/>
</dbReference>
<dbReference type="STRING" id="1194083.BN12_1350023"/>
<evidence type="ECO:0000256" key="4">
    <source>
        <dbReference type="ARBA" id="ARBA00017858"/>
    </source>
</evidence>
<dbReference type="OrthoDB" id="9769912at2"/>
<dbReference type="HAMAP" id="MF_00384">
    <property type="entry name" value="Homoser_kinase"/>
    <property type="match status" value="1"/>
</dbReference>
<dbReference type="GO" id="GO:0009088">
    <property type="term" value="P:threonine biosynthetic process"/>
    <property type="evidence" value="ECO:0007669"/>
    <property type="project" value="UniProtKB-UniRule"/>
</dbReference>
<evidence type="ECO:0000256" key="12">
    <source>
        <dbReference type="ARBA" id="ARBA00049954"/>
    </source>
</evidence>
<evidence type="ECO:0000256" key="3">
    <source>
        <dbReference type="ARBA" id="ARBA00012078"/>
    </source>
</evidence>
<dbReference type="InterPro" id="IPR000870">
    <property type="entry name" value="Homoserine_kinase"/>
</dbReference>
<evidence type="ECO:0000256" key="11">
    <source>
        <dbReference type="ARBA" id="ARBA00049375"/>
    </source>
</evidence>
<organism evidence="17 18">
    <name type="scientific">Nostocoides japonicum T1-X7</name>
    <dbReference type="NCBI Taxonomy" id="1194083"/>
    <lineage>
        <taxon>Bacteria</taxon>
        <taxon>Bacillati</taxon>
        <taxon>Actinomycetota</taxon>
        <taxon>Actinomycetes</taxon>
        <taxon>Micrococcales</taxon>
        <taxon>Intrasporangiaceae</taxon>
        <taxon>Nostocoides</taxon>
    </lineage>
</organism>
<dbReference type="PRINTS" id="PR00958">
    <property type="entry name" value="HOMSERKINASE"/>
</dbReference>
<evidence type="ECO:0000256" key="10">
    <source>
        <dbReference type="ARBA" id="ARBA00022840"/>
    </source>
</evidence>
<gene>
    <name evidence="13 17" type="primary">thrB</name>
    <name evidence="17" type="ORF">BN12_1350023</name>
</gene>
<evidence type="ECO:0000256" key="7">
    <source>
        <dbReference type="ARBA" id="ARBA00022697"/>
    </source>
</evidence>
<dbReference type="Gene3D" id="3.30.230.10">
    <property type="match status" value="1"/>
</dbReference>
<protein>
    <recommendedName>
        <fullName evidence="4 13">Homoserine kinase</fullName>
        <shortName evidence="13">HK</shortName>
        <shortName evidence="13">HSK</shortName>
        <ecNumber evidence="3 13">2.7.1.39</ecNumber>
    </recommendedName>
</protein>
<evidence type="ECO:0000256" key="13">
    <source>
        <dbReference type="HAMAP-Rule" id="MF_00384"/>
    </source>
</evidence>
<keyword evidence="18" id="KW-1185">Reference proteome</keyword>
<comment type="caution">
    <text evidence="17">The sequence shown here is derived from an EMBL/GenBank/DDBJ whole genome shotgun (WGS) entry which is preliminary data.</text>
</comment>
<evidence type="ECO:0000259" key="15">
    <source>
        <dbReference type="Pfam" id="PF00288"/>
    </source>
</evidence>
<dbReference type="InterPro" id="IPR020568">
    <property type="entry name" value="Ribosomal_Su5_D2-typ_SF"/>
</dbReference>
<dbReference type="AlphaFoldDB" id="A0A077LV37"/>
<keyword evidence="8 13" id="KW-0547">Nucleotide-binding</keyword>
<keyword evidence="7 13" id="KW-0791">Threonine biosynthesis</keyword>
<evidence type="ECO:0000256" key="5">
    <source>
        <dbReference type="ARBA" id="ARBA00022605"/>
    </source>
</evidence>
<dbReference type="InterPro" id="IPR014721">
    <property type="entry name" value="Ribsml_uS5_D2-typ_fold_subgr"/>
</dbReference>
<dbReference type="GO" id="GO:0005524">
    <property type="term" value="F:ATP binding"/>
    <property type="evidence" value="ECO:0007669"/>
    <property type="project" value="UniProtKB-UniRule"/>
</dbReference>
<evidence type="ECO:0000313" key="17">
    <source>
        <dbReference type="EMBL" id="CCH76612.1"/>
    </source>
</evidence>
<evidence type="ECO:0000256" key="14">
    <source>
        <dbReference type="SAM" id="MobiDB-lite"/>
    </source>
</evidence>
<feature type="domain" description="GHMP kinase C-terminal" evidence="16">
    <location>
        <begin position="262"/>
        <end position="313"/>
    </location>
</feature>
<dbReference type="InterPro" id="IPR006204">
    <property type="entry name" value="GHMP_kinase_N_dom"/>
</dbReference>
<evidence type="ECO:0000313" key="18">
    <source>
        <dbReference type="Proteomes" id="UP000035721"/>
    </source>
</evidence>
<feature type="region of interest" description="Disordered" evidence="14">
    <location>
        <begin position="121"/>
        <end position="153"/>
    </location>
</feature>
<keyword evidence="5 13" id="KW-0028">Amino-acid biosynthesis</keyword>
<dbReference type="PIRSF" id="PIRSF000676">
    <property type="entry name" value="Homoser_kin"/>
    <property type="match status" value="1"/>
</dbReference>
<keyword evidence="10 13" id="KW-0067">ATP-binding</keyword>
<keyword evidence="9 13" id="KW-0418">Kinase</keyword>
<keyword evidence="13" id="KW-0963">Cytoplasm</keyword>
<dbReference type="InterPro" id="IPR006203">
    <property type="entry name" value="GHMP_knse_ATP-bd_CS"/>
</dbReference>
<comment type="pathway">
    <text evidence="1 13">Amino-acid biosynthesis; L-threonine biosynthesis; L-threonine from L-aspartate: step 4/5.</text>
</comment>
<name>A0A077LV37_9MICO</name>